<dbReference type="PROSITE" id="PS50268">
    <property type="entry name" value="CADHERIN_2"/>
    <property type="match status" value="1"/>
</dbReference>
<evidence type="ECO:0000256" key="2">
    <source>
        <dbReference type="ARBA" id="ARBA00022670"/>
    </source>
</evidence>
<gene>
    <name evidence="7" type="ORF">RI844_05180</name>
</gene>
<keyword evidence="3" id="KW-0378">Hydrolase</keyword>
<keyword evidence="4" id="KW-0720">Serine protease</keyword>
<dbReference type="PANTHER" id="PTHR43806">
    <property type="entry name" value="PEPTIDASE S8"/>
    <property type="match status" value="1"/>
</dbReference>
<dbReference type="InterPro" id="IPR015919">
    <property type="entry name" value="Cadherin-like_sf"/>
</dbReference>
<feature type="signal peptide" evidence="5">
    <location>
        <begin position="1"/>
        <end position="22"/>
    </location>
</feature>
<evidence type="ECO:0000259" key="6">
    <source>
        <dbReference type="PROSITE" id="PS50268"/>
    </source>
</evidence>
<dbReference type="PANTHER" id="PTHR43806:SF11">
    <property type="entry name" value="CEREVISIN-RELATED"/>
    <property type="match status" value="1"/>
</dbReference>
<comment type="similarity">
    <text evidence="1">Belongs to the peptidase S8 family.</text>
</comment>
<proteinExistence type="inferred from homology"/>
<dbReference type="InterPro" id="IPR036852">
    <property type="entry name" value="Peptidase_S8/S53_dom_sf"/>
</dbReference>
<evidence type="ECO:0000256" key="1">
    <source>
        <dbReference type="ARBA" id="ARBA00011073"/>
    </source>
</evidence>
<reference evidence="7 8" key="1">
    <citation type="submission" date="2023-09" db="EMBL/GenBank/DDBJ databases">
        <authorList>
            <person name="Qi X."/>
        </authorList>
    </citation>
    <scope>NUCLEOTIDE SEQUENCE [LARGE SCALE GENOMIC DNA]</scope>
    <source>
        <strain evidence="7 8">S1-1</strain>
    </source>
</reference>
<organism evidence="7 8">
    <name type="scientific">Thalassotalea fonticola</name>
    <dbReference type="NCBI Taxonomy" id="3065649"/>
    <lineage>
        <taxon>Bacteria</taxon>
        <taxon>Pseudomonadati</taxon>
        <taxon>Pseudomonadota</taxon>
        <taxon>Gammaproteobacteria</taxon>
        <taxon>Alteromonadales</taxon>
        <taxon>Colwelliaceae</taxon>
        <taxon>Thalassotalea</taxon>
    </lineage>
</organism>
<dbReference type="InterPro" id="IPR013783">
    <property type="entry name" value="Ig-like_fold"/>
</dbReference>
<dbReference type="RefSeq" id="WP_348397382.1">
    <property type="nucleotide sequence ID" value="NZ_CP136600.1"/>
</dbReference>
<dbReference type="CDD" id="cd11304">
    <property type="entry name" value="Cadherin_repeat"/>
    <property type="match status" value="1"/>
</dbReference>
<name>A0ABZ0GS39_9GAMM</name>
<feature type="domain" description="Cadherin" evidence="6">
    <location>
        <begin position="1137"/>
        <end position="1243"/>
    </location>
</feature>
<dbReference type="Gene3D" id="2.60.40.10">
    <property type="entry name" value="Immunoglobulins"/>
    <property type="match status" value="1"/>
</dbReference>
<dbReference type="EMBL" id="CP136600">
    <property type="protein sequence ID" value="WOH38613.1"/>
    <property type="molecule type" value="Genomic_DNA"/>
</dbReference>
<dbReference type="SUPFAM" id="SSF49313">
    <property type="entry name" value="Cadherin-like"/>
    <property type="match status" value="2"/>
</dbReference>
<evidence type="ECO:0000313" key="7">
    <source>
        <dbReference type="EMBL" id="WOH38613.1"/>
    </source>
</evidence>
<dbReference type="Proteomes" id="UP001301442">
    <property type="component" value="Chromosome"/>
</dbReference>
<dbReference type="InterPro" id="IPR002126">
    <property type="entry name" value="Cadherin-like_dom"/>
</dbReference>
<evidence type="ECO:0000313" key="8">
    <source>
        <dbReference type="Proteomes" id="UP001301442"/>
    </source>
</evidence>
<keyword evidence="2" id="KW-0645">Protease</keyword>
<sequence>MVLKSSLLTLLIGSAFSTTAQADTTGNYLIHPVENSQGSNSDELSESVAEYRILLQQPGAIDTSYAKNGVNRQEAISQVSLQQQQLVADITALEPTAYITDRIRLIGNMLHVVMPKASVDKLADHKHIHSIIATGRKIAANSEMQAKGLQAKVENPYPLLKVNDAKGAPVVAIIGSGVDYTHKSLGGNGDYGQAYDNIVNSWEGFPNDVVIGGFDFTSESGVYDYNPLEYPSDFSTYVGGTGTMAASLIKQAAPDAKILAYKVEGIAFAGYHIAQRREAILSALEMSIDPNMDGDLSDSADVVILDTPASSFGFYREFETGIDSNNVEVKMLRSLAATGMQVVLPSGDASGFYEYRFDSNDNVIVDENGLPKRFTVYHHSYFNVAPRATAPEAITVGTAYVENDQYHVDKATSIGPTRGDSVLKPDILSVNREVFGALAATGSGQGKMETSNFLLAAKVAATATSIMQNHPELTPSEVKSLIVNTGNINTINDWGVAQIGGGTIQPLSANSSYALMIDNDNHQPSLNLGFLDVSGQRSVSRNIKIKNISDSEQLYHSEIIINGNKASNDAISIDFPETIILAAGEEKIVAVTFRIDAAKLERDIITKGTDFTIENWDRLAFQGYLQLNHSINNAANIRMPWLVMPQVSDDIEIDKDSFDSAFHYSEYASGQRNIDYTPLPHSNVIEDALEYGANFEEHLIDLVNNSDYPQTLYSMPIIYRTERKPLSLATNYGHIPQTIAGGVYPEASCESGQKLSIAVTMFDNIDLPVANHFERGMNLVAIKLYTMQAVEDANYDNYVLANSSSPDFQLTELTSRLNSENSFSTHYIDLSMAYDRFRPTARIKPSSLPMIFTPNRKTVINSICTNDLYHGAINEQTFAEPLAMIVSTDRVGIPGPWDAPLIHNFTLGGLVTNKVNEDAIDPAELECGNNQIKDINKNCINYYPEDVVDTYLYEYLADFGLRKGDLSPVCYVNGGVNFECRIEHELFVEAIQFDSPLIANGELICDFPAKSVTANCIAEQIKNSTKIAEIDKWQYEITVKLDTLLIPPVFDGSPGTSSFTGTMFKFAQFNRAEQTTFDWQDSITLQPNTRAKTSTLYSAECSVVNVEIRKCSEGAAVFNPQTGYYVIAGNNSVLPVIEPGQIFSVAENTAIGEAFGQVQLTDTTLISGLITAEAELTLIGDSAGAPFQLSSDGVLSIRDTSRIDYETHQHYPLLVSVKVGQNNGLTQQIDVYITNSNDNAPQQVSAIEDFIGVQGQAIDAKDLSVYFTDIDGIGLKYKAKNLPQGLLLNSAGLLTGTPLVNGEFTAQITVNDGQNFYQADMAFNIAATSTDSNNEKSSSGGSIYILLSLVLFCSRRFR</sequence>
<dbReference type="InterPro" id="IPR050131">
    <property type="entry name" value="Peptidase_S8_subtilisin-like"/>
</dbReference>
<dbReference type="SUPFAM" id="SSF52743">
    <property type="entry name" value="Subtilisin-like"/>
    <property type="match status" value="1"/>
</dbReference>
<keyword evidence="8" id="KW-1185">Reference proteome</keyword>
<feature type="chain" id="PRO_5045898643" description="Cadherin domain-containing protein" evidence="5">
    <location>
        <begin position="23"/>
        <end position="1358"/>
    </location>
</feature>
<keyword evidence="5" id="KW-0732">Signal</keyword>
<dbReference type="Gene3D" id="2.60.40.60">
    <property type="entry name" value="Cadherins"/>
    <property type="match status" value="1"/>
</dbReference>
<evidence type="ECO:0000256" key="4">
    <source>
        <dbReference type="ARBA" id="ARBA00022825"/>
    </source>
</evidence>
<accession>A0ABZ0GS39</accession>
<protein>
    <recommendedName>
        <fullName evidence="6">Cadherin domain-containing protein</fullName>
    </recommendedName>
</protein>
<evidence type="ECO:0000256" key="5">
    <source>
        <dbReference type="SAM" id="SignalP"/>
    </source>
</evidence>
<dbReference type="Gene3D" id="3.40.50.200">
    <property type="entry name" value="Peptidase S8/S53 domain"/>
    <property type="match status" value="1"/>
</dbReference>
<evidence type="ECO:0000256" key="3">
    <source>
        <dbReference type="ARBA" id="ARBA00022801"/>
    </source>
</evidence>